<evidence type="ECO:0000256" key="10">
    <source>
        <dbReference type="ARBA" id="ARBA00022884"/>
    </source>
</evidence>
<dbReference type="Gene3D" id="1.10.940.10">
    <property type="entry name" value="NusB-like"/>
    <property type="match status" value="1"/>
</dbReference>
<keyword evidence="7 14" id="KW-0489">Methyltransferase</keyword>
<sequence length="447" mass="50948">MKHKNVREVALDVLLAIDEKEAYSNLLLNQTIRSARLPERDTGLLTELVYGTVQRRDTLDYYLQPFIKKAHKLQKWVRMLLRLSLYQMLYLDRIPDRAVIFEAVEIAKKRGHRGISSMVNGVLRAVQRDGVPSVDEIQGDVERLAVKTSHPYWLVKRWASQYGLQETEKICMANLTAPKQTARVNTVLATVDEVIAMLEEEGTEVERGELAEEAIRAKKGNLVDTKAFRNGYMTIQDESSMLVARALHPSEHERVLDSCAAPGGKSTHIAELMKRTGQVISLDVHEHKVKLIKQQAERLHLPNIAAYVLDSRQASQYFARESFDKILVDAPCSGFGVIRRKPDIKYAKNEKDLRELARLQLAILREVAPLLKRGGTIVYSTCTIDHDENEEVVAEFLRLHPEFTVDDTLSERLPEKVRPYVANGQLRLLPHYFDSDGFFIASLRKKV</sequence>
<evidence type="ECO:0000256" key="6">
    <source>
        <dbReference type="ARBA" id="ARBA00022552"/>
    </source>
</evidence>
<comment type="catalytic activity">
    <reaction evidence="13">
        <text>cytidine(967) in 16S rRNA + S-adenosyl-L-methionine = 5-methylcytidine(967) in 16S rRNA + S-adenosyl-L-homocysteine + H(+)</text>
        <dbReference type="Rhea" id="RHEA:42748"/>
        <dbReference type="Rhea" id="RHEA-COMP:10219"/>
        <dbReference type="Rhea" id="RHEA-COMP:10220"/>
        <dbReference type="ChEBI" id="CHEBI:15378"/>
        <dbReference type="ChEBI" id="CHEBI:57856"/>
        <dbReference type="ChEBI" id="CHEBI:59789"/>
        <dbReference type="ChEBI" id="CHEBI:74483"/>
        <dbReference type="ChEBI" id="CHEBI:82748"/>
        <dbReference type="EC" id="2.1.1.176"/>
    </reaction>
</comment>
<feature type="active site" description="Nucleophile" evidence="14">
    <location>
        <position position="382"/>
    </location>
</feature>
<dbReference type="FunFam" id="3.30.70.1170:FF:000003">
    <property type="entry name" value="16S rRNA (Cytosine(967)-C(5))-methyltransferase RsmB"/>
    <property type="match status" value="1"/>
</dbReference>
<dbReference type="InterPro" id="IPR035926">
    <property type="entry name" value="NusB-like_sf"/>
</dbReference>
<dbReference type="FunFam" id="3.40.50.150:FF:000257">
    <property type="entry name" value="16S rRNA methyltransferase"/>
    <property type="match status" value="1"/>
</dbReference>
<evidence type="ECO:0000256" key="2">
    <source>
        <dbReference type="ARBA" id="ARBA00004496"/>
    </source>
</evidence>
<evidence type="ECO:0000256" key="13">
    <source>
        <dbReference type="ARBA" id="ARBA00047283"/>
    </source>
</evidence>
<dbReference type="NCBIfam" id="NF011494">
    <property type="entry name" value="PRK14902.1"/>
    <property type="match status" value="1"/>
</dbReference>
<evidence type="ECO:0000256" key="8">
    <source>
        <dbReference type="ARBA" id="ARBA00022679"/>
    </source>
</evidence>
<dbReference type="PROSITE" id="PS51686">
    <property type="entry name" value="SAM_MT_RSMB_NOP"/>
    <property type="match status" value="1"/>
</dbReference>
<dbReference type="GO" id="GO:0008168">
    <property type="term" value="F:methyltransferase activity"/>
    <property type="evidence" value="ECO:0007669"/>
    <property type="project" value="UniProtKB-KW"/>
</dbReference>
<feature type="binding site" evidence="14">
    <location>
        <position position="283"/>
    </location>
    <ligand>
        <name>S-adenosyl-L-methionine</name>
        <dbReference type="ChEBI" id="CHEBI:59789"/>
    </ligand>
</feature>
<dbReference type="InterPro" id="IPR049560">
    <property type="entry name" value="MeTrfase_RsmB-F_NOP2_cat"/>
</dbReference>
<keyword evidence="6" id="KW-0698">rRNA processing</keyword>
<dbReference type="Pfam" id="PF22458">
    <property type="entry name" value="RsmF-B_ferredox"/>
    <property type="match status" value="1"/>
</dbReference>
<evidence type="ECO:0000259" key="15">
    <source>
        <dbReference type="PROSITE" id="PS51686"/>
    </source>
</evidence>
<dbReference type="Gene3D" id="3.30.70.1170">
    <property type="entry name" value="Sun protein, domain 3"/>
    <property type="match status" value="1"/>
</dbReference>
<name>A0ABD5IRB4_9BACL</name>
<feature type="binding site" evidence="14">
    <location>
        <position position="329"/>
    </location>
    <ligand>
        <name>S-adenosyl-L-methionine</name>
        <dbReference type="ChEBI" id="CHEBI:59789"/>
    </ligand>
</feature>
<dbReference type="FunFam" id="1.10.940.10:FF:000006">
    <property type="entry name" value="16S rRNA (Cytosine(967)-C(5))-methyltransferase RsmB"/>
    <property type="match status" value="1"/>
</dbReference>
<comment type="caution">
    <text evidence="16">The sequence shown here is derived from an EMBL/GenBank/DDBJ whole genome shotgun (WGS) entry which is preliminary data.</text>
</comment>
<dbReference type="SUPFAM" id="SSF48013">
    <property type="entry name" value="NusB-like"/>
    <property type="match status" value="1"/>
</dbReference>
<comment type="similarity">
    <text evidence="3 14">Belongs to the class I-like SAM-binding methyltransferase superfamily. RsmB/NOP family.</text>
</comment>
<dbReference type="EMBL" id="JARTLI010000002">
    <property type="protein sequence ID" value="MED5050428.1"/>
    <property type="molecule type" value="Genomic_DNA"/>
</dbReference>
<evidence type="ECO:0000256" key="7">
    <source>
        <dbReference type="ARBA" id="ARBA00022603"/>
    </source>
</evidence>
<dbReference type="GO" id="GO:0032259">
    <property type="term" value="P:methylation"/>
    <property type="evidence" value="ECO:0007669"/>
    <property type="project" value="UniProtKB-KW"/>
</dbReference>
<dbReference type="InterPro" id="IPR029063">
    <property type="entry name" value="SAM-dependent_MTases_sf"/>
</dbReference>
<proteinExistence type="inferred from homology"/>
<comment type="subcellular location">
    <subcellularLocation>
        <location evidence="2">Cytoplasm</location>
    </subcellularLocation>
</comment>
<dbReference type="PANTHER" id="PTHR22807">
    <property type="entry name" value="NOP2 YEAST -RELATED NOL1/NOP2/FMU SUN DOMAIN-CONTAINING"/>
    <property type="match status" value="1"/>
</dbReference>
<dbReference type="RefSeq" id="WP_328216513.1">
    <property type="nucleotide sequence ID" value="NZ_JARTLI010000002.1"/>
</dbReference>
<keyword evidence="5" id="KW-0963">Cytoplasm</keyword>
<dbReference type="Pfam" id="PF01029">
    <property type="entry name" value="NusB"/>
    <property type="match status" value="1"/>
</dbReference>
<dbReference type="InterPro" id="IPR006027">
    <property type="entry name" value="NusB_RsmB_TIM44"/>
</dbReference>
<dbReference type="PRINTS" id="PR02008">
    <property type="entry name" value="RCMTFAMILY"/>
</dbReference>
<evidence type="ECO:0000313" key="16">
    <source>
        <dbReference type="EMBL" id="MED5050428.1"/>
    </source>
</evidence>
<dbReference type="GO" id="GO:0006364">
    <property type="term" value="P:rRNA processing"/>
    <property type="evidence" value="ECO:0007669"/>
    <property type="project" value="UniProtKB-KW"/>
</dbReference>
<evidence type="ECO:0000256" key="14">
    <source>
        <dbReference type="PROSITE-ProRule" id="PRU01023"/>
    </source>
</evidence>
<dbReference type="Pfam" id="PF01189">
    <property type="entry name" value="Methyltr_RsmB-F"/>
    <property type="match status" value="1"/>
</dbReference>
<dbReference type="PANTHER" id="PTHR22807:SF53">
    <property type="entry name" value="RIBOSOMAL RNA SMALL SUBUNIT METHYLTRANSFERASE B-RELATED"/>
    <property type="match status" value="1"/>
</dbReference>
<keyword evidence="8 14" id="KW-0808">Transferase</keyword>
<gene>
    <name evidence="16" type="primary">rsmB</name>
    <name evidence="16" type="ORF">P9850_00910</name>
</gene>
<evidence type="ECO:0000256" key="3">
    <source>
        <dbReference type="ARBA" id="ARBA00007494"/>
    </source>
</evidence>
<reference evidence="16 17" key="1">
    <citation type="submission" date="2023-03" db="EMBL/GenBank/DDBJ databases">
        <title>Bacillus Genome Sequencing.</title>
        <authorList>
            <person name="Dunlap C."/>
        </authorList>
    </citation>
    <scope>NUCLEOTIDE SEQUENCE [LARGE SCALE GENOMIC DNA]</scope>
    <source>
        <strain evidence="16 17">NRS-38</strain>
    </source>
</reference>
<dbReference type="PROSITE" id="PS01153">
    <property type="entry name" value="NOL1_NOP2_SUN"/>
    <property type="match status" value="1"/>
</dbReference>
<evidence type="ECO:0000256" key="12">
    <source>
        <dbReference type="ARBA" id="ARBA00031088"/>
    </source>
</evidence>
<evidence type="ECO:0000313" key="17">
    <source>
        <dbReference type="Proteomes" id="UP001339962"/>
    </source>
</evidence>
<dbReference type="CDD" id="cd02440">
    <property type="entry name" value="AdoMet_MTases"/>
    <property type="match status" value="1"/>
</dbReference>
<accession>A0ABD5IRB4</accession>
<dbReference type="InterPro" id="IPR004573">
    <property type="entry name" value="rRNA_ssu_MeTfrase_B"/>
</dbReference>
<dbReference type="Gene3D" id="3.40.50.150">
    <property type="entry name" value="Vaccinia Virus protein VP39"/>
    <property type="match status" value="1"/>
</dbReference>
<dbReference type="SUPFAM" id="SSF53335">
    <property type="entry name" value="S-adenosyl-L-methionine-dependent methyltransferases"/>
    <property type="match status" value="1"/>
</dbReference>
<dbReference type="InterPro" id="IPR023267">
    <property type="entry name" value="RCMT"/>
</dbReference>
<evidence type="ECO:0000256" key="5">
    <source>
        <dbReference type="ARBA" id="ARBA00022490"/>
    </source>
</evidence>
<keyword evidence="9 14" id="KW-0949">S-adenosyl-L-methionine</keyword>
<keyword evidence="10 14" id="KW-0694">RNA-binding</keyword>
<comment type="function">
    <text evidence="1">Specifically methylates the cytosine at position 967 (m5C967) of 16S rRNA.</text>
</comment>
<dbReference type="Proteomes" id="UP001339962">
    <property type="component" value="Unassembled WGS sequence"/>
</dbReference>
<dbReference type="InterPro" id="IPR001678">
    <property type="entry name" value="MeTrfase_RsmB-F_NOP2_dom"/>
</dbReference>
<evidence type="ECO:0000256" key="1">
    <source>
        <dbReference type="ARBA" id="ARBA00002724"/>
    </source>
</evidence>
<dbReference type="GO" id="GO:0005737">
    <property type="term" value="C:cytoplasm"/>
    <property type="evidence" value="ECO:0007669"/>
    <property type="project" value="UniProtKB-SubCell"/>
</dbReference>
<feature type="domain" description="SAM-dependent MTase RsmB/NOP-type" evidence="15">
    <location>
        <begin position="170"/>
        <end position="446"/>
    </location>
</feature>
<dbReference type="NCBIfam" id="TIGR00563">
    <property type="entry name" value="rsmB"/>
    <property type="match status" value="1"/>
</dbReference>
<evidence type="ECO:0000256" key="4">
    <source>
        <dbReference type="ARBA" id="ARBA00012140"/>
    </source>
</evidence>
<evidence type="ECO:0000256" key="11">
    <source>
        <dbReference type="ARBA" id="ARBA00030399"/>
    </source>
</evidence>
<evidence type="ECO:0000256" key="9">
    <source>
        <dbReference type="ARBA" id="ARBA00022691"/>
    </source>
</evidence>
<protein>
    <recommendedName>
        <fullName evidence="4">16S rRNA (cytosine(967)-C(5))-methyltransferase</fullName>
        <ecNumber evidence="4">2.1.1.176</ecNumber>
    </recommendedName>
    <alternativeName>
        <fullName evidence="11">16S rRNA m5C967 methyltransferase</fullName>
    </alternativeName>
    <alternativeName>
        <fullName evidence="12">rRNA (cytosine-C(5)-)-methyltransferase RsmB</fullName>
    </alternativeName>
</protein>
<dbReference type="InterPro" id="IPR054728">
    <property type="entry name" value="RsmB-like_ferredoxin"/>
</dbReference>
<dbReference type="GO" id="GO:0003723">
    <property type="term" value="F:RNA binding"/>
    <property type="evidence" value="ECO:0007669"/>
    <property type="project" value="UniProtKB-UniRule"/>
</dbReference>
<dbReference type="EC" id="2.1.1.176" evidence="4"/>
<dbReference type="InterPro" id="IPR018314">
    <property type="entry name" value="RsmB/NOL1/NOP2-like_CS"/>
</dbReference>
<feature type="binding site" evidence="14">
    <location>
        <begin position="259"/>
        <end position="265"/>
    </location>
    <ligand>
        <name>S-adenosyl-L-methionine</name>
        <dbReference type="ChEBI" id="CHEBI:59789"/>
    </ligand>
</feature>
<organism evidence="16 17">
    <name type="scientific">Anoxybacteroides rupiense</name>
    <dbReference type="NCBI Taxonomy" id="311460"/>
    <lineage>
        <taxon>Bacteria</taxon>
        <taxon>Bacillati</taxon>
        <taxon>Bacillota</taxon>
        <taxon>Bacilli</taxon>
        <taxon>Bacillales</taxon>
        <taxon>Anoxybacillaceae</taxon>
        <taxon>Anoxybacteroides</taxon>
    </lineage>
</organism>
<dbReference type="AlphaFoldDB" id="A0ABD5IRB4"/>
<feature type="binding site" evidence="14">
    <location>
        <position position="310"/>
    </location>
    <ligand>
        <name>S-adenosyl-L-methionine</name>
        <dbReference type="ChEBI" id="CHEBI:59789"/>
    </ligand>
</feature>